<feature type="domain" description="Glycosyltransferase subfamily 4-like N-terminal" evidence="3">
    <location>
        <begin position="19"/>
        <end position="204"/>
    </location>
</feature>
<dbReference type="RefSeq" id="WP_069187845.1">
    <property type="nucleotide sequence ID" value="NZ_LGUF01000007.1"/>
</dbReference>
<protein>
    <submittedName>
        <fullName evidence="4">Glycosyl transferase group 1 protein</fullName>
    </submittedName>
</protein>
<dbReference type="Pfam" id="PF00534">
    <property type="entry name" value="Glycos_transf_1"/>
    <property type="match status" value="1"/>
</dbReference>
<keyword evidence="4" id="KW-0808">Transferase</keyword>
<dbReference type="EMBL" id="LGUF01000007">
    <property type="protein sequence ID" value="KON86244.1"/>
    <property type="molecule type" value="Genomic_DNA"/>
</dbReference>
<dbReference type="GO" id="GO:0016758">
    <property type="term" value="F:hexosyltransferase activity"/>
    <property type="evidence" value="ECO:0007669"/>
    <property type="project" value="TreeGrafter"/>
</dbReference>
<evidence type="ECO:0000256" key="1">
    <source>
        <dbReference type="SAM" id="Phobius"/>
    </source>
</evidence>
<proteinExistence type="predicted"/>
<dbReference type="SUPFAM" id="SSF53756">
    <property type="entry name" value="UDP-Glycosyltransferase/glycogen phosphorylase"/>
    <property type="match status" value="1"/>
</dbReference>
<dbReference type="PANTHER" id="PTHR45947">
    <property type="entry name" value="SULFOQUINOVOSYL TRANSFERASE SQD2"/>
    <property type="match status" value="1"/>
</dbReference>
<evidence type="ECO:0000259" key="2">
    <source>
        <dbReference type="Pfam" id="PF00534"/>
    </source>
</evidence>
<reference evidence="5" key="1">
    <citation type="submission" date="2015-07" db="EMBL/GenBank/DDBJ databases">
        <title>Fjat-10036 dsm4.</title>
        <authorList>
            <person name="Liu B."/>
            <person name="Wang J."/>
            <person name="Zhu Y."/>
            <person name="Liu G."/>
            <person name="Chen Q."/>
            <person name="Chen Z."/>
            <person name="Lan J."/>
            <person name="Che J."/>
            <person name="Ge C."/>
            <person name="Shi H."/>
            <person name="Pan Z."/>
            <person name="Liu X."/>
        </authorList>
    </citation>
    <scope>NUCLEOTIDE SEQUENCE [LARGE SCALE GENOMIC DNA]</scope>
    <source>
        <strain evidence="5">DSM 4</strain>
    </source>
</reference>
<dbReference type="PATRIC" id="fig|1459.3.peg.1044"/>
<accession>A0A0M0G8S8</accession>
<keyword evidence="1" id="KW-0812">Transmembrane</keyword>
<dbReference type="AlphaFoldDB" id="A0A0M0G8S8"/>
<dbReference type="PANTHER" id="PTHR45947:SF3">
    <property type="entry name" value="SULFOQUINOVOSYL TRANSFERASE SQD2"/>
    <property type="match status" value="1"/>
</dbReference>
<dbReference type="Gene3D" id="3.40.50.2000">
    <property type="entry name" value="Glycogen Phosphorylase B"/>
    <property type="match status" value="2"/>
</dbReference>
<evidence type="ECO:0000313" key="4">
    <source>
        <dbReference type="EMBL" id="KON86244.1"/>
    </source>
</evidence>
<dbReference type="CDD" id="cd03794">
    <property type="entry name" value="GT4_WbuB-like"/>
    <property type="match status" value="1"/>
</dbReference>
<organism evidence="4 5">
    <name type="scientific">Sporosarcina globispora</name>
    <name type="common">Bacillus globisporus</name>
    <dbReference type="NCBI Taxonomy" id="1459"/>
    <lineage>
        <taxon>Bacteria</taxon>
        <taxon>Bacillati</taxon>
        <taxon>Bacillota</taxon>
        <taxon>Bacilli</taxon>
        <taxon>Bacillales</taxon>
        <taxon>Caryophanaceae</taxon>
        <taxon>Sporosarcina</taxon>
    </lineage>
</organism>
<name>A0A0M0G8S8_SPOGL</name>
<dbReference type="OrthoDB" id="9811902at2"/>
<gene>
    <name evidence="4" type="ORF">AF332_04995</name>
</gene>
<dbReference type="InterPro" id="IPR050194">
    <property type="entry name" value="Glycosyltransferase_grp1"/>
</dbReference>
<keyword evidence="5" id="KW-1185">Reference proteome</keyword>
<feature type="domain" description="Glycosyl transferase family 1" evidence="2">
    <location>
        <begin position="218"/>
        <end position="377"/>
    </location>
</feature>
<dbReference type="Proteomes" id="UP000037109">
    <property type="component" value="Unassembled WGS sequence"/>
</dbReference>
<dbReference type="InterPro" id="IPR028098">
    <property type="entry name" value="Glyco_trans_4-like_N"/>
</dbReference>
<dbReference type="Pfam" id="PF13579">
    <property type="entry name" value="Glyco_trans_4_4"/>
    <property type="match status" value="1"/>
</dbReference>
<sequence length="400" mass="45922">MNKKILIISQHFYPEIGSAGNRIKNIYQLLVKEGYEVSVITNDPAYPNKKIYEDRTFWNDPSIKDNAPNISRIQVTNRKYSRSITNRLFFYVEVALKQTLRIMKDKGHYDIVFVTSPPIFIAIVGFLAKVKFKSRFLLDIRDLWPESLKGVGVFNNTIIIKVFATIEKFLYKQADHIIVNSQGFVDYINNKASIPFDNISYIPNAAREDEINGNPQLTGGGKVIYTGNIGLAQNIDFFKQLAKKLSLHNIDLTIIGYGIKSKELKEFIFREKLKNVTLQSPLTRQECLEMISLHHIGIVSLNDKEVFDTVLPGKVVDYMTCKIPIVAAVSGYSKKVIEQNKVGLVSESRDVDEIVKHIQQLLNDSKKREEMSQNSEKSIRESFLWEKNIKRLNEIIERIN</sequence>
<feature type="transmembrane region" description="Helical" evidence="1">
    <location>
        <begin position="107"/>
        <end position="128"/>
    </location>
</feature>
<keyword evidence="1" id="KW-0472">Membrane</keyword>
<dbReference type="InterPro" id="IPR001296">
    <property type="entry name" value="Glyco_trans_1"/>
</dbReference>
<evidence type="ECO:0000313" key="5">
    <source>
        <dbReference type="Proteomes" id="UP000037109"/>
    </source>
</evidence>
<keyword evidence="1" id="KW-1133">Transmembrane helix</keyword>
<dbReference type="STRING" id="1459.AF332_04995"/>
<comment type="caution">
    <text evidence="4">The sequence shown here is derived from an EMBL/GenBank/DDBJ whole genome shotgun (WGS) entry which is preliminary data.</text>
</comment>
<evidence type="ECO:0000259" key="3">
    <source>
        <dbReference type="Pfam" id="PF13579"/>
    </source>
</evidence>